<dbReference type="PANTHER" id="PTHR23330">
    <property type="entry name" value="P300 TRANSCRIPTIONAL COFACTOR JMY-RELATED"/>
    <property type="match status" value="1"/>
</dbReference>
<feature type="compositionally biased region" description="Low complexity" evidence="1">
    <location>
        <begin position="428"/>
        <end position="437"/>
    </location>
</feature>
<feature type="region of interest" description="Disordered" evidence="1">
    <location>
        <begin position="133"/>
        <end position="168"/>
    </location>
</feature>
<dbReference type="OrthoDB" id="545364at2759"/>
<reference evidence="2 3" key="1">
    <citation type="journal article" date="2023" name="Commun. Biol.">
        <title>Reorganization of the ancestral sex-determining regions during the evolution of trioecy in Pleodorina starrii.</title>
        <authorList>
            <person name="Takahashi K."/>
            <person name="Suzuki S."/>
            <person name="Kawai-Toyooka H."/>
            <person name="Yamamoto K."/>
            <person name="Hamaji T."/>
            <person name="Ootsuki R."/>
            <person name="Yamaguchi H."/>
            <person name="Kawachi M."/>
            <person name="Higashiyama T."/>
            <person name="Nozaki H."/>
        </authorList>
    </citation>
    <scope>NUCLEOTIDE SEQUENCE [LARGE SCALE GENOMIC DNA]</scope>
    <source>
        <strain evidence="2 3">NIES-4479</strain>
    </source>
</reference>
<feature type="region of interest" description="Disordered" evidence="1">
    <location>
        <begin position="428"/>
        <end position="457"/>
    </location>
</feature>
<sequence>MPPKGAANAAPAVRQDLPWALGILSNPDADPTQLPLALGYLSTFNVQNHLPHDIGAAVQLLTLVVPFVCATDTAVNTAALRVLTRLMFTESQNHEELREALNQPASLQALWAVVGYFHASFDAYAARLVVINSEPPEPPPPVRPGKPDSRLSKQPPPPPVDPETTLPGPSKYALDLALTALTQILTGSRAAGEAAAAVLGPDVSPLLTVLKHHSSRVQVLALRLLRALLRIDPLAARLAAAGAVGRLTEALSSSGFGAVREEALMGLSRMVAAYPPSMQLSLDAGLPLALLKHLLAPTTGVPQEPRPPTPPPPPGATPAATPMATPAATQSGDGSGGDGAPLTPRGPPPIDFSKPVASSPERLQELSVDILLQLSKHHHGAVQALLRLGAMQLLLALLPSPQLPEPPPQEGEKRRSSASDTFLAAFMGRGRPSQTGSSSGGGAAEPPPKPREAWMPYLDGPPPLPLPTTKLISQPLQAALLTILSCLVSEPGVQDYWWHVHATKRLHLQLMHLLRTDAPPKPKPPETSTPSRRMTPAAAAAAPPPPPPSPPDFTVPPFPGEVRAAVLSCVLQLMKERHWLQLVPYLTMLQQTVRNTAEWAPEMVGPLAEILQRIMQTRLPLPPRAAAAAAPAGAGPPLELARVCNATANGLDPEVNGLSETELSDDEAVAALKELARVARKGGDPWVPSTVAAALLALPETAIYAPPWPPLPSPPPTPPPPPLPTSQYLWDALGRPVMTDGIKLPHL</sequence>
<evidence type="ECO:0000256" key="1">
    <source>
        <dbReference type="SAM" id="MobiDB-lite"/>
    </source>
</evidence>
<feature type="compositionally biased region" description="Low complexity" evidence="1">
    <location>
        <begin position="317"/>
        <end position="329"/>
    </location>
</feature>
<dbReference type="Gene3D" id="1.25.10.10">
    <property type="entry name" value="Leucine-rich Repeat Variant"/>
    <property type="match status" value="1"/>
</dbReference>
<feature type="compositionally biased region" description="Pro residues" evidence="1">
    <location>
        <begin position="135"/>
        <end position="144"/>
    </location>
</feature>
<feature type="region of interest" description="Disordered" evidence="1">
    <location>
        <begin position="298"/>
        <end position="358"/>
    </location>
</feature>
<dbReference type="PANTHER" id="PTHR23330:SF9">
    <property type="entry name" value="PROLINE-RICH PROTEIN 11"/>
    <property type="match status" value="1"/>
</dbReference>
<feature type="compositionally biased region" description="Pro residues" evidence="1">
    <location>
        <begin position="304"/>
        <end position="316"/>
    </location>
</feature>
<evidence type="ECO:0000313" key="2">
    <source>
        <dbReference type="EMBL" id="GLC52900.1"/>
    </source>
</evidence>
<dbReference type="InterPro" id="IPR011989">
    <property type="entry name" value="ARM-like"/>
</dbReference>
<dbReference type="Proteomes" id="UP001165080">
    <property type="component" value="Unassembled WGS sequence"/>
</dbReference>
<dbReference type="InterPro" id="IPR016024">
    <property type="entry name" value="ARM-type_fold"/>
</dbReference>
<organism evidence="2 3">
    <name type="scientific">Pleodorina starrii</name>
    <dbReference type="NCBI Taxonomy" id="330485"/>
    <lineage>
        <taxon>Eukaryota</taxon>
        <taxon>Viridiplantae</taxon>
        <taxon>Chlorophyta</taxon>
        <taxon>core chlorophytes</taxon>
        <taxon>Chlorophyceae</taxon>
        <taxon>CS clade</taxon>
        <taxon>Chlamydomonadales</taxon>
        <taxon>Volvocaceae</taxon>
        <taxon>Pleodorina</taxon>
    </lineage>
</organism>
<accession>A0A9W6BJH9</accession>
<feature type="compositionally biased region" description="Low complexity" evidence="1">
    <location>
        <begin position="528"/>
        <end position="541"/>
    </location>
</feature>
<dbReference type="EMBL" id="BRXU01000007">
    <property type="protein sequence ID" value="GLC52900.1"/>
    <property type="molecule type" value="Genomic_DNA"/>
</dbReference>
<dbReference type="AlphaFoldDB" id="A0A9W6BJH9"/>
<dbReference type="SUPFAM" id="SSF48371">
    <property type="entry name" value="ARM repeat"/>
    <property type="match status" value="1"/>
</dbReference>
<gene>
    <name evidence="2" type="primary">PLEST002473</name>
    <name evidence="2" type="ORF">PLESTB_000686000</name>
</gene>
<name>A0A9W6BJH9_9CHLO</name>
<feature type="compositionally biased region" description="Pro residues" evidence="1">
    <location>
        <begin position="542"/>
        <end position="553"/>
    </location>
</feature>
<comment type="caution">
    <text evidence="2">The sequence shown here is derived from an EMBL/GenBank/DDBJ whole genome shotgun (WGS) entry which is preliminary data.</text>
</comment>
<evidence type="ECO:0000313" key="3">
    <source>
        <dbReference type="Proteomes" id="UP001165080"/>
    </source>
</evidence>
<keyword evidence="3" id="KW-1185">Reference proteome</keyword>
<feature type="region of interest" description="Disordered" evidence="1">
    <location>
        <begin position="516"/>
        <end position="553"/>
    </location>
</feature>
<protein>
    <submittedName>
        <fullName evidence="2">Uncharacterized protein</fullName>
    </submittedName>
</protein>
<proteinExistence type="predicted"/>